<gene>
    <name evidence="2" type="ORF">GCM10025870_06730</name>
</gene>
<dbReference type="Pfam" id="PF17963">
    <property type="entry name" value="Big_9"/>
    <property type="match status" value="1"/>
</dbReference>
<evidence type="ECO:0000313" key="3">
    <source>
        <dbReference type="Proteomes" id="UP001321477"/>
    </source>
</evidence>
<name>A0ABN6YCE8_9MICO</name>
<reference evidence="3" key="1">
    <citation type="journal article" date="2019" name="Int. J. Syst. Evol. Microbiol.">
        <title>The Global Catalogue of Microorganisms (GCM) 10K type strain sequencing project: providing services to taxonomists for standard genome sequencing and annotation.</title>
        <authorList>
            <consortium name="The Broad Institute Genomics Platform"/>
            <consortium name="The Broad Institute Genome Sequencing Center for Infectious Disease"/>
            <person name="Wu L."/>
            <person name="Ma J."/>
        </authorList>
    </citation>
    <scope>NUCLEOTIDE SEQUENCE [LARGE SCALE GENOMIC DNA]</scope>
    <source>
        <strain evidence="3">NBRC 109019</strain>
    </source>
</reference>
<feature type="region of interest" description="Disordered" evidence="1">
    <location>
        <begin position="1"/>
        <end position="36"/>
    </location>
</feature>
<keyword evidence="3" id="KW-1185">Reference proteome</keyword>
<sequence length="294" mass="31296">MTVRPGRTVAVRVLENDSDPDGSPLRLTGAEPNTAGTSVETIDGLVVVDVPEEPDTYGAIYTIENERQSSASSFVRVTADPDAPLARPEAPDVVLSLTDVLEEDEVSVDVLEDVFIADADPGEADVALVAGYGDGARVEAEGDVRVEVRDARRIVPYSVGHPDDPGLRAYAFIWVPGRDDALPQLRRDAPPVRVTSGEEVVFELEDYVVAASGRPVRLTDAATVRASRSDGSDLVLDQDTLRFRSEDGYFGPASISFTVTDGASADDPDGRVGTIVVPIDVRPGRGSRPHSSEA</sequence>
<accession>A0ABN6YCE8</accession>
<dbReference type="Proteomes" id="UP001321477">
    <property type="component" value="Chromosome"/>
</dbReference>
<protein>
    <submittedName>
        <fullName evidence="2">Uncharacterized protein</fullName>
    </submittedName>
</protein>
<proteinExistence type="predicted"/>
<dbReference type="EMBL" id="AP027734">
    <property type="protein sequence ID" value="BDZ53600.1"/>
    <property type="molecule type" value="Genomic_DNA"/>
</dbReference>
<evidence type="ECO:0000256" key="1">
    <source>
        <dbReference type="SAM" id="MobiDB-lite"/>
    </source>
</evidence>
<organism evidence="2 3">
    <name type="scientific">Agromyces marinus</name>
    <dbReference type="NCBI Taxonomy" id="1389020"/>
    <lineage>
        <taxon>Bacteria</taxon>
        <taxon>Bacillati</taxon>
        <taxon>Actinomycetota</taxon>
        <taxon>Actinomycetes</taxon>
        <taxon>Micrococcales</taxon>
        <taxon>Microbacteriaceae</taxon>
        <taxon>Agromyces</taxon>
    </lineage>
</organism>
<evidence type="ECO:0000313" key="2">
    <source>
        <dbReference type="EMBL" id="BDZ53600.1"/>
    </source>
</evidence>
<dbReference type="RefSeq" id="WP_286329369.1">
    <property type="nucleotide sequence ID" value="NZ_AP027734.1"/>
</dbReference>